<evidence type="ECO:0000313" key="2">
    <source>
        <dbReference type="Proteomes" id="UP000789508"/>
    </source>
</evidence>
<gene>
    <name evidence="1" type="ORF">ALEPTO_LOCUS10308</name>
</gene>
<feature type="non-terminal residue" evidence="1">
    <location>
        <position position="306"/>
    </location>
</feature>
<protein>
    <submittedName>
        <fullName evidence="1">7334_t:CDS:1</fullName>
    </submittedName>
</protein>
<dbReference type="Proteomes" id="UP000789508">
    <property type="component" value="Unassembled WGS sequence"/>
</dbReference>
<reference evidence="1" key="1">
    <citation type="submission" date="2021-06" db="EMBL/GenBank/DDBJ databases">
        <authorList>
            <person name="Kallberg Y."/>
            <person name="Tangrot J."/>
            <person name="Rosling A."/>
        </authorList>
    </citation>
    <scope>NUCLEOTIDE SEQUENCE</scope>
    <source>
        <strain evidence="1">FL130A</strain>
    </source>
</reference>
<proteinExistence type="predicted"/>
<comment type="caution">
    <text evidence="1">The sequence shown here is derived from an EMBL/GenBank/DDBJ whole genome shotgun (WGS) entry which is preliminary data.</text>
</comment>
<dbReference type="EMBL" id="CAJVPS010010829">
    <property type="protein sequence ID" value="CAG8660514.1"/>
    <property type="molecule type" value="Genomic_DNA"/>
</dbReference>
<name>A0A9N9E0S2_9GLOM</name>
<dbReference type="AlphaFoldDB" id="A0A9N9E0S2"/>
<keyword evidence="2" id="KW-1185">Reference proteome</keyword>
<evidence type="ECO:0000313" key="1">
    <source>
        <dbReference type="EMBL" id="CAG8660514.1"/>
    </source>
</evidence>
<dbReference type="OrthoDB" id="2358207at2759"/>
<feature type="non-terminal residue" evidence="1">
    <location>
        <position position="1"/>
    </location>
</feature>
<accession>A0A9N9E0S2</accession>
<organism evidence="1 2">
    <name type="scientific">Ambispora leptoticha</name>
    <dbReference type="NCBI Taxonomy" id="144679"/>
    <lineage>
        <taxon>Eukaryota</taxon>
        <taxon>Fungi</taxon>
        <taxon>Fungi incertae sedis</taxon>
        <taxon>Mucoromycota</taxon>
        <taxon>Glomeromycotina</taxon>
        <taxon>Glomeromycetes</taxon>
        <taxon>Archaeosporales</taxon>
        <taxon>Ambisporaceae</taxon>
        <taxon>Ambispora</taxon>
    </lineage>
</organism>
<sequence>NNNTTFNKVADNNTTLNKVANNNITMSQVANNINNCSDKTTLDGIDISQYEELRPPYPLMFNAMVKQNEKGRKKCDMPTLSKIASIFWRQEPPHIKNSYKKLAKDAQDLFAKQIDLLQTINAGKSSIKPIDYNPLFNPSGQWSTNDRHCLNVYTPPPNSVVVPFYDVWIRWNKTNECGDPVTPLTNFILTLHNNPKNENNADSPKIKSEWEHPITYNVKEYQYEWKVPLIEEGVVKNMSLFYIRVSTDAVLSSGSFTVSGVAGPFTIWTMPDKENKTLYAPQEKPNNLTNNGELIATRKIFLENIV</sequence>